<feature type="region of interest" description="Disordered" evidence="1">
    <location>
        <begin position="159"/>
        <end position="183"/>
    </location>
</feature>
<evidence type="ECO:0000256" key="1">
    <source>
        <dbReference type="SAM" id="MobiDB-lite"/>
    </source>
</evidence>
<reference evidence="2" key="2">
    <citation type="submission" date="2023-06" db="EMBL/GenBank/DDBJ databases">
        <authorList>
            <consortium name="Lawrence Berkeley National Laboratory"/>
            <person name="Haridas S."/>
            <person name="Hensen N."/>
            <person name="Bonometti L."/>
            <person name="Westerberg I."/>
            <person name="Brannstrom I.O."/>
            <person name="Guillou S."/>
            <person name="Cros-Aarteil S."/>
            <person name="Calhoun S."/>
            <person name="Kuo A."/>
            <person name="Mondo S."/>
            <person name="Pangilinan J."/>
            <person name="Riley R."/>
            <person name="Labutti K."/>
            <person name="Andreopoulos B."/>
            <person name="Lipzen A."/>
            <person name="Chen C."/>
            <person name="Yanf M."/>
            <person name="Daum C."/>
            <person name="Ng V."/>
            <person name="Clum A."/>
            <person name="Steindorff A."/>
            <person name="Ohm R."/>
            <person name="Martin F."/>
            <person name="Silar P."/>
            <person name="Natvig D."/>
            <person name="Lalanne C."/>
            <person name="Gautier V."/>
            <person name="Ament-Velasquez S.L."/>
            <person name="Kruys A."/>
            <person name="Hutchinson M.I."/>
            <person name="Powell A.J."/>
            <person name="Barry K."/>
            <person name="Miller A.N."/>
            <person name="Grigoriev I.V."/>
            <person name="Debuchy R."/>
            <person name="Gladieux P."/>
            <person name="Thoren M.H."/>
            <person name="Johannesson H."/>
        </authorList>
    </citation>
    <scope>NUCLEOTIDE SEQUENCE</scope>
    <source>
        <strain evidence="2">CBS 168.71</strain>
    </source>
</reference>
<sequence>MKPVKPHVAAGLPRHFKSRTCLVATRRSSEAACCARGDVRFRVLPVDDAGRYIPSKPSKWAPACAAVCMWKATFSLFHFWCLFIHFTKSKTLLSSVKERECGNSHNWAEVPKRSVRSETETLSSSPSHLFPMTPSSMNPFFSPVVKCHSKSPSCCVKLPPPQGKPSPCSKPTPAFLRWTPQNP</sequence>
<dbReference type="GeneID" id="87845892"/>
<dbReference type="RefSeq" id="XP_062662588.1">
    <property type="nucleotide sequence ID" value="XM_062808944.1"/>
</dbReference>
<evidence type="ECO:0000313" key="2">
    <source>
        <dbReference type="EMBL" id="KAK3299074.1"/>
    </source>
</evidence>
<evidence type="ECO:0000313" key="3">
    <source>
        <dbReference type="Proteomes" id="UP001278766"/>
    </source>
</evidence>
<keyword evidence="3" id="KW-1185">Reference proteome</keyword>
<accession>A0AAE0LWC2</accession>
<proteinExistence type="predicted"/>
<organism evidence="2 3">
    <name type="scientific">Chaetomium fimeti</name>
    <dbReference type="NCBI Taxonomy" id="1854472"/>
    <lineage>
        <taxon>Eukaryota</taxon>
        <taxon>Fungi</taxon>
        <taxon>Dikarya</taxon>
        <taxon>Ascomycota</taxon>
        <taxon>Pezizomycotina</taxon>
        <taxon>Sordariomycetes</taxon>
        <taxon>Sordariomycetidae</taxon>
        <taxon>Sordariales</taxon>
        <taxon>Chaetomiaceae</taxon>
        <taxon>Chaetomium</taxon>
    </lineage>
</organism>
<protein>
    <submittedName>
        <fullName evidence="2">Uncharacterized protein</fullName>
    </submittedName>
</protein>
<reference evidence="2" key="1">
    <citation type="journal article" date="2023" name="Mol. Phylogenet. Evol.">
        <title>Genome-scale phylogeny and comparative genomics of the fungal order Sordariales.</title>
        <authorList>
            <person name="Hensen N."/>
            <person name="Bonometti L."/>
            <person name="Westerberg I."/>
            <person name="Brannstrom I.O."/>
            <person name="Guillou S."/>
            <person name="Cros-Aarteil S."/>
            <person name="Calhoun S."/>
            <person name="Haridas S."/>
            <person name="Kuo A."/>
            <person name="Mondo S."/>
            <person name="Pangilinan J."/>
            <person name="Riley R."/>
            <person name="LaButti K."/>
            <person name="Andreopoulos B."/>
            <person name="Lipzen A."/>
            <person name="Chen C."/>
            <person name="Yan M."/>
            <person name="Daum C."/>
            <person name="Ng V."/>
            <person name="Clum A."/>
            <person name="Steindorff A."/>
            <person name="Ohm R.A."/>
            <person name="Martin F."/>
            <person name="Silar P."/>
            <person name="Natvig D.O."/>
            <person name="Lalanne C."/>
            <person name="Gautier V."/>
            <person name="Ament-Velasquez S.L."/>
            <person name="Kruys A."/>
            <person name="Hutchinson M.I."/>
            <person name="Powell A.J."/>
            <person name="Barry K."/>
            <person name="Miller A.N."/>
            <person name="Grigoriev I.V."/>
            <person name="Debuchy R."/>
            <person name="Gladieux P."/>
            <person name="Hiltunen Thoren M."/>
            <person name="Johannesson H."/>
        </authorList>
    </citation>
    <scope>NUCLEOTIDE SEQUENCE</scope>
    <source>
        <strain evidence="2">CBS 168.71</strain>
    </source>
</reference>
<dbReference type="EMBL" id="JAUEPN010000002">
    <property type="protein sequence ID" value="KAK3299074.1"/>
    <property type="molecule type" value="Genomic_DNA"/>
</dbReference>
<dbReference type="AlphaFoldDB" id="A0AAE0LWC2"/>
<comment type="caution">
    <text evidence="2">The sequence shown here is derived from an EMBL/GenBank/DDBJ whole genome shotgun (WGS) entry which is preliminary data.</text>
</comment>
<gene>
    <name evidence="2" type="ORF">B0H64DRAFT_89765</name>
</gene>
<feature type="compositionally biased region" description="Pro residues" evidence="1">
    <location>
        <begin position="159"/>
        <end position="170"/>
    </location>
</feature>
<dbReference type="Proteomes" id="UP001278766">
    <property type="component" value="Unassembled WGS sequence"/>
</dbReference>
<name>A0AAE0LWC2_9PEZI</name>